<comment type="function">
    <text evidence="6">Responds to activation by environmental stress by phosphorylating downstream targets.</text>
</comment>
<evidence type="ECO:0000259" key="10">
    <source>
        <dbReference type="PROSITE" id="PS50011"/>
    </source>
</evidence>
<comment type="catalytic activity">
    <reaction evidence="9">
        <text>L-threonyl-[protein] + ATP = O-phospho-L-threonyl-[protein] + ADP + H(+)</text>
        <dbReference type="Rhea" id="RHEA:46608"/>
        <dbReference type="Rhea" id="RHEA-COMP:11060"/>
        <dbReference type="Rhea" id="RHEA-COMP:11605"/>
        <dbReference type="ChEBI" id="CHEBI:15378"/>
        <dbReference type="ChEBI" id="CHEBI:30013"/>
        <dbReference type="ChEBI" id="CHEBI:30616"/>
        <dbReference type="ChEBI" id="CHEBI:61977"/>
        <dbReference type="ChEBI" id="CHEBI:456216"/>
        <dbReference type="EC" id="2.7.11.24"/>
    </reaction>
</comment>
<dbReference type="GeneID" id="85498826"/>
<comment type="cofactor">
    <cofactor evidence="9">
        <name>Mg(2+)</name>
        <dbReference type="ChEBI" id="CHEBI:18420"/>
    </cofactor>
</comment>
<evidence type="ECO:0000313" key="12">
    <source>
        <dbReference type="Proteomes" id="UP001233271"/>
    </source>
</evidence>
<evidence type="ECO:0000256" key="5">
    <source>
        <dbReference type="ARBA" id="ARBA00022840"/>
    </source>
</evidence>
<dbReference type="KEGG" id="ccac:CcaHIS019_0705370"/>
<dbReference type="SUPFAM" id="SSF56112">
    <property type="entry name" value="Protein kinase-like (PK-like)"/>
    <property type="match status" value="1"/>
</dbReference>
<keyword evidence="12" id="KW-1185">Reference proteome</keyword>
<dbReference type="EC" id="2.7.11.24" evidence="9"/>
<dbReference type="PROSITE" id="PS01351">
    <property type="entry name" value="MAPK"/>
    <property type="match status" value="1"/>
</dbReference>
<feature type="binding site" evidence="7">
    <location>
        <position position="58"/>
    </location>
    <ligand>
        <name>ATP</name>
        <dbReference type="ChEBI" id="CHEBI:30616"/>
    </ligand>
</feature>
<evidence type="ECO:0000256" key="6">
    <source>
        <dbReference type="ARBA" id="ARBA00055111"/>
    </source>
</evidence>
<dbReference type="AlphaFoldDB" id="A0AA48LA13"/>
<dbReference type="FunFam" id="1.10.510.10:FF:000040">
    <property type="entry name" value="Mitogen-activated protein kinase"/>
    <property type="match status" value="1"/>
</dbReference>
<dbReference type="PROSITE" id="PS00108">
    <property type="entry name" value="PROTEIN_KINASE_ST"/>
    <property type="match status" value="1"/>
</dbReference>
<keyword evidence="9" id="KW-0460">Magnesium</keyword>
<dbReference type="InterPro" id="IPR000719">
    <property type="entry name" value="Prot_kinase_dom"/>
</dbReference>
<keyword evidence="1 8" id="KW-0723">Serine/threonine-protein kinase</keyword>
<evidence type="ECO:0000256" key="2">
    <source>
        <dbReference type="ARBA" id="ARBA00022679"/>
    </source>
</evidence>
<gene>
    <name evidence="11" type="primary">tmk1</name>
    <name evidence="11" type="ORF">CcaverHIS019_0705370</name>
</gene>
<dbReference type="RefSeq" id="XP_060460221.1">
    <property type="nucleotide sequence ID" value="XM_060603981.1"/>
</dbReference>
<evidence type="ECO:0000256" key="9">
    <source>
        <dbReference type="RuleBase" id="RU361165"/>
    </source>
</evidence>
<dbReference type="InterPro" id="IPR050117">
    <property type="entry name" value="MAPK"/>
</dbReference>
<keyword evidence="2 9" id="KW-0808">Transferase</keyword>
<accession>A0AA48LA13</accession>
<dbReference type="Pfam" id="PF00069">
    <property type="entry name" value="Pkinase"/>
    <property type="match status" value="1"/>
</dbReference>
<evidence type="ECO:0000256" key="1">
    <source>
        <dbReference type="ARBA" id="ARBA00022527"/>
    </source>
</evidence>
<dbReference type="PROSITE" id="PS00107">
    <property type="entry name" value="PROTEIN_KINASE_ATP"/>
    <property type="match status" value="1"/>
</dbReference>
<organism evidence="11 12">
    <name type="scientific">Cutaneotrichosporon cavernicola</name>
    <dbReference type="NCBI Taxonomy" id="279322"/>
    <lineage>
        <taxon>Eukaryota</taxon>
        <taxon>Fungi</taxon>
        <taxon>Dikarya</taxon>
        <taxon>Basidiomycota</taxon>
        <taxon>Agaricomycotina</taxon>
        <taxon>Tremellomycetes</taxon>
        <taxon>Trichosporonales</taxon>
        <taxon>Trichosporonaceae</taxon>
        <taxon>Cutaneotrichosporon</taxon>
    </lineage>
</organism>
<dbReference type="FunFam" id="3.30.200.20:FF:000073">
    <property type="entry name" value="Mitogen-activated protein kinase"/>
    <property type="match status" value="1"/>
</dbReference>
<proteinExistence type="inferred from homology"/>
<evidence type="ECO:0000256" key="8">
    <source>
        <dbReference type="RuleBase" id="RU000304"/>
    </source>
</evidence>
<evidence type="ECO:0000313" key="11">
    <source>
        <dbReference type="EMBL" id="BEI94956.1"/>
    </source>
</evidence>
<dbReference type="GO" id="GO:0005524">
    <property type="term" value="F:ATP binding"/>
    <property type="evidence" value="ECO:0007669"/>
    <property type="project" value="UniProtKB-UniRule"/>
</dbReference>
<dbReference type="SMART" id="SM00220">
    <property type="entry name" value="S_TKc"/>
    <property type="match status" value="1"/>
</dbReference>
<dbReference type="GO" id="GO:0004707">
    <property type="term" value="F:MAP kinase activity"/>
    <property type="evidence" value="ECO:0007669"/>
    <property type="project" value="UniProtKB-EC"/>
</dbReference>
<name>A0AA48LA13_9TREE</name>
<dbReference type="PROSITE" id="PS50011">
    <property type="entry name" value="PROTEIN_KINASE_DOM"/>
    <property type="match status" value="1"/>
</dbReference>
<comment type="activity regulation">
    <text evidence="9">Activated by threonine and tyrosine phosphorylation.</text>
</comment>
<comment type="similarity">
    <text evidence="9">Belongs to the protein kinase superfamily. Ser/Thr protein kinase family. MAP kinase subfamily.</text>
</comment>
<keyword evidence="4 9" id="KW-0418">Kinase</keyword>
<dbReference type="Gene3D" id="1.10.510.10">
    <property type="entry name" value="Transferase(Phosphotransferase) domain 1"/>
    <property type="match status" value="1"/>
</dbReference>
<sequence length="370" mass="42852">MAAVQEKTTRGSSAAAPRKVRFNVGSEYQIVDVIGEGAYGVVVSAIHRPSNTRVAIKKIAPFDHSMFALRTLRELKLLKYFADEGVSENIITILDIIPPPSFEHFKEVYLVQELLETDLHRVIRTQDLSDDHCQYFIYQTCRALKALHSAEIIHRDLKPSNLLLNANCDLKVCDFGLARSTQTAFPNKEQGFMTEYVATRWYRAPEVMLSFRMYTKSIDVWSIGCILAEMLSGKPIFPGKDYHHQLSLILDVLGTPTIDEFYAITSRRSKEYIRTMSFRKKRAFETMYPKANPLAVDFLTKTLTFDPRKRYTVEQCLEHPYLDAYHDPEDEPTAKPLDQSFFDFDLYKDEISREQLRRMLYDEIVSFQRP</sequence>
<evidence type="ECO:0000256" key="7">
    <source>
        <dbReference type="PROSITE-ProRule" id="PRU10141"/>
    </source>
</evidence>
<dbReference type="CDD" id="cd07849">
    <property type="entry name" value="STKc_ERK1_2_like"/>
    <property type="match status" value="1"/>
</dbReference>
<feature type="domain" description="Protein kinase" evidence="10">
    <location>
        <begin position="28"/>
        <end position="322"/>
    </location>
</feature>
<reference evidence="11" key="1">
    <citation type="journal article" date="2023" name="BMC Genomics">
        <title>Chromosome-level genome assemblies of Cutaneotrichosporon spp. (Trichosporonales, Basidiomycota) reveal imbalanced evolution between nucleotide sequences and chromosome synteny.</title>
        <authorList>
            <person name="Kobayashi Y."/>
            <person name="Kayamori A."/>
            <person name="Aoki K."/>
            <person name="Shiwa Y."/>
            <person name="Matsutani M."/>
            <person name="Fujita N."/>
            <person name="Sugita T."/>
            <person name="Iwasaki W."/>
            <person name="Tanaka N."/>
            <person name="Takashima M."/>
        </authorList>
    </citation>
    <scope>NUCLEOTIDE SEQUENCE</scope>
    <source>
        <strain evidence="11">HIS019</strain>
    </source>
</reference>
<keyword evidence="3 7" id="KW-0547">Nucleotide-binding</keyword>
<dbReference type="EMBL" id="AP028219">
    <property type="protein sequence ID" value="BEI94956.1"/>
    <property type="molecule type" value="Genomic_DNA"/>
</dbReference>
<dbReference type="Proteomes" id="UP001233271">
    <property type="component" value="Chromosome 7b"/>
</dbReference>
<evidence type="ECO:0000256" key="4">
    <source>
        <dbReference type="ARBA" id="ARBA00022777"/>
    </source>
</evidence>
<keyword evidence="5 7" id="KW-0067">ATP-binding</keyword>
<dbReference type="Gene3D" id="3.30.200.20">
    <property type="entry name" value="Phosphorylase Kinase, domain 1"/>
    <property type="match status" value="1"/>
</dbReference>
<dbReference type="InterPro" id="IPR017441">
    <property type="entry name" value="Protein_kinase_ATP_BS"/>
</dbReference>
<dbReference type="PANTHER" id="PTHR24055">
    <property type="entry name" value="MITOGEN-ACTIVATED PROTEIN KINASE"/>
    <property type="match status" value="1"/>
</dbReference>
<evidence type="ECO:0000256" key="3">
    <source>
        <dbReference type="ARBA" id="ARBA00022741"/>
    </source>
</evidence>
<protein>
    <recommendedName>
        <fullName evidence="9">Mitogen-activated protein kinase</fullName>
        <ecNumber evidence="9">2.7.11.24</ecNumber>
    </recommendedName>
</protein>
<dbReference type="InterPro" id="IPR008271">
    <property type="entry name" value="Ser/Thr_kinase_AS"/>
</dbReference>
<dbReference type="InterPro" id="IPR003527">
    <property type="entry name" value="MAP_kinase_CS"/>
</dbReference>
<dbReference type="InterPro" id="IPR011009">
    <property type="entry name" value="Kinase-like_dom_sf"/>
</dbReference>